<proteinExistence type="predicted"/>
<evidence type="ECO:0000313" key="1">
    <source>
        <dbReference type="EMBL" id="VDN57193.1"/>
    </source>
</evidence>
<gene>
    <name evidence="1" type="ORF">DME_LOCUS7166</name>
</gene>
<protein>
    <submittedName>
        <fullName evidence="4">Velvet domain-containing protein</fullName>
    </submittedName>
</protein>
<keyword evidence="3" id="KW-1185">Reference proteome</keyword>
<evidence type="ECO:0000313" key="2">
    <source>
        <dbReference type="Proteomes" id="UP000038040"/>
    </source>
</evidence>
<accession>A0A0N4U7N7</accession>
<evidence type="ECO:0000313" key="4">
    <source>
        <dbReference type="WBParaSite" id="DME_0000300701-mRNA-1"/>
    </source>
</evidence>
<reference evidence="1 3" key="2">
    <citation type="submission" date="2018-11" db="EMBL/GenBank/DDBJ databases">
        <authorList>
            <consortium name="Pathogen Informatics"/>
        </authorList>
    </citation>
    <scope>NUCLEOTIDE SEQUENCE [LARGE SCALE GENOMIC DNA]</scope>
</reference>
<organism evidence="2 4">
    <name type="scientific">Dracunculus medinensis</name>
    <name type="common">Guinea worm</name>
    <dbReference type="NCBI Taxonomy" id="318479"/>
    <lineage>
        <taxon>Eukaryota</taxon>
        <taxon>Metazoa</taxon>
        <taxon>Ecdysozoa</taxon>
        <taxon>Nematoda</taxon>
        <taxon>Chromadorea</taxon>
        <taxon>Rhabditida</taxon>
        <taxon>Spirurina</taxon>
        <taxon>Dracunculoidea</taxon>
        <taxon>Dracunculidae</taxon>
        <taxon>Dracunculus</taxon>
    </lineage>
</organism>
<name>A0A0N4U7N7_DRAME</name>
<dbReference type="Proteomes" id="UP000274756">
    <property type="component" value="Unassembled WGS sequence"/>
</dbReference>
<dbReference type="EMBL" id="UYYG01001159">
    <property type="protein sequence ID" value="VDN57193.1"/>
    <property type="molecule type" value="Genomic_DNA"/>
</dbReference>
<dbReference type="Proteomes" id="UP000038040">
    <property type="component" value="Unplaced"/>
</dbReference>
<reference evidence="4" key="1">
    <citation type="submission" date="2017-02" db="UniProtKB">
        <authorList>
            <consortium name="WormBaseParasite"/>
        </authorList>
    </citation>
    <scope>IDENTIFICATION</scope>
</reference>
<evidence type="ECO:0000313" key="3">
    <source>
        <dbReference type="Proteomes" id="UP000274756"/>
    </source>
</evidence>
<dbReference type="AlphaFoldDB" id="A0A0N4U7N7"/>
<dbReference type="WBParaSite" id="DME_0000300701-mRNA-1">
    <property type="protein sequence ID" value="DME_0000300701-mRNA-1"/>
    <property type="gene ID" value="DME_0000300701"/>
</dbReference>
<sequence>MVPEKKRVRFDFSPLLNGTDECSEEIGYYQMTAVVHYHNRPTHSKSILSSSRTFPVCKCRMTDSMSQDFDHDPNSPKQVSLSFFFC</sequence>